<proteinExistence type="predicted"/>
<keyword evidence="2" id="KW-1133">Transmembrane helix</keyword>
<gene>
    <name evidence="3" type="ORF">HJC23_010596</name>
</gene>
<keyword evidence="2" id="KW-0812">Transmembrane</keyword>
<sequence>MVDLAQRLPDSLGEEEMKTLLSRVEILEKTVLRHREEAIKTHERPRRSAAYDAEEDKEDARATNDDDAFLPTAENGSSSKSGLYDMFELPDSTFTFMITHKTLSVPFFTGLIACALALMCLILVFINELDKGTIDNPFSLPAGVTTEVRVAQFVGVLMEEEIPLGLEIIGKGIKQDNARGNGFKLGNILFSSILRLSVGYFFLLTLFLTVIQESDVLAIFFDVLALEFVESIDDVVFALCKRGFFGHILKQATDHSCEIVCKKSHEHKEFKAWLNRFIRLIYFLNGGLMIAGLSILMVRQNDGSYRCRSFSVSFGDDSWEDAWVELDNGNMEKRLLVYSHFNGIYVENGTHNGKPRYVEQNKEDGHPFRSTIPAEIVYCEDAESWVFRHEKISTTNSEASDDKNECDWLLISPETVESFDLIEMAREEYWSMWKGAVVKNYEVYIICNECHGSSDCNYHGHCTNQKCHCDGGELVLSVTLLIFQNLVSSTESAASKDNRTSLTLMKDFNDDTVDFVEIYGRPTYIARNMTDKPFGLLRYGYPDDDDEYFSVFYNSTIIDGGNSELVPHKHFHRDDFGDDDFFQVNNSTSSFQELLTNYTFVLWYSGRRWYGQLSSPTLTQESFVEEEFHAFWANSFRYVPICSKQMMIGLTSELTLSLTLILSNSGVGSKDNETLIISEPSSQGSPQGLSFYEMRRRNRPGTEASGYGPFGVLIPLVDAEEAGFFRCDKEGGNGISKL</sequence>
<reference evidence="3 4" key="1">
    <citation type="journal article" date="2020" name="G3 (Bethesda)">
        <title>Improved Reference Genome for Cyclotella cryptica CCMP332, a Model for Cell Wall Morphogenesis, Salinity Adaptation, and Lipid Production in Diatoms (Bacillariophyta).</title>
        <authorList>
            <person name="Roberts W.R."/>
            <person name="Downey K.M."/>
            <person name="Ruck E.C."/>
            <person name="Traller J.C."/>
            <person name="Alverson A.J."/>
        </authorList>
    </citation>
    <scope>NUCLEOTIDE SEQUENCE [LARGE SCALE GENOMIC DNA]</scope>
    <source>
        <strain evidence="3 4">CCMP332</strain>
    </source>
</reference>
<keyword evidence="4" id="KW-1185">Reference proteome</keyword>
<feature type="transmembrane region" description="Helical" evidence="2">
    <location>
        <begin position="105"/>
        <end position="126"/>
    </location>
</feature>
<evidence type="ECO:0000256" key="2">
    <source>
        <dbReference type="SAM" id="Phobius"/>
    </source>
</evidence>
<feature type="transmembrane region" description="Helical" evidence="2">
    <location>
        <begin position="188"/>
        <end position="211"/>
    </location>
</feature>
<protein>
    <submittedName>
        <fullName evidence="3">Uncharacterized protein</fullName>
    </submittedName>
</protein>
<evidence type="ECO:0000313" key="3">
    <source>
        <dbReference type="EMBL" id="KAL3789911.1"/>
    </source>
</evidence>
<accession>A0ABD3PQE3</accession>
<feature type="region of interest" description="Disordered" evidence="1">
    <location>
        <begin position="38"/>
        <end position="78"/>
    </location>
</feature>
<name>A0ABD3PQE3_9STRA</name>
<feature type="transmembrane region" description="Helical" evidence="2">
    <location>
        <begin position="277"/>
        <end position="298"/>
    </location>
</feature>
<evidence type="ECO:0000256" key="1">
    <source>
        <dbReference type="SAM" id="MobiDB-lite"/>
    </source>
</evidence>
<evidence type="ECO:0000313" key="4">
    <source>
        <dbReference type="Proteomes" id="UP001516023"/>
    </source>
</evidence>
<dbReference type="AlphaFoldDB" id="A0ABD3PQE3"/>
<organism evidence="3 4">
    <name type="scientific">Cyclotella cryptica</name>
    <dbReference type="NCBI Taxonomy" id="29204"/>
    <lineage>
        <taxon>Eukaryota</taxon>
        <taxon>Sar</taxon>
        <taxon>Stramenopiles</taxon>
        <taxon>Ochrophyta</taxon>
        <taxon>Bacillariophyta</taxon>
        <taxon>Coscinodiscophyceae</taxon>
        <taxon>Thalassiosirophycidae</taxon>
        <taxon>Stephanodiscales</taxon>
        <taxon>Stephanodiscaceae</taxon>
        <taxon>Cyclotella</taxon>
    </lineage>
</organism>
<comment type="caution">
    <text evidence="3">The sequence shown here is derived from an EMBL/GenBank/DDBJ whole genome shotgun (WGS) entry which is preliminary data.</text>
</comment>
<dbReference type="EMBL" id="JABMIG020000135">
    <property type="protein sequence ID" value="KAL3789911.1"/>
    <property type="molecule type" value="Genomic_DNA"/>
</dbReference>
<keyword evidence="2" id="KW-0472">Membrane</keyword>
<dbReference type="Proteomes" id="UP001516023">
    <property type="component" value="Unassembled WGS sequence"/>
</dbReference>